<gene>
    <name evidence="7" type="ORF">BSL78_12721</name>
</gene>
<organism evidence="7 8">
    <name type="scientific">Stichopus japonicus</name>
    <name type="common">Sea cucumber</name>
    <dbReference type="NCBI Taxonomy" id="307972"/>
    <lineage>
        <taxon>Eukaryota</taxon>
        <taxon>Metazoa</taxon>
        <taxon>Echinodermata</taxon>
        <taxon>Eleutherozoa</taxon>
        <taxon>Echinozoa</taxon>
        <taxon>Holothuroidea</taxon>
        <taxon>Aspidochirotacea</taxon>
        <taxon>Aspidochirotida</taxon>
        <taxon>Stichopodidae</taxon>
        <taxon>Apostichopus</taxon>
    </lineage>
</organism>
<evidence type="ECO:0000256" key="1">
    <source>
        <dbReference type="ARBA" id="ARBA00004167"/>
    </source>
</evidence>
<protein>
    <submittedName>
        <fullName evidence="7">Uncharacterized protein</fullName>
    </submittedName>
</protein>
<dbReference type="GO" id="GO:0016020">
    <property type="term" value="C:membrane"/>
    <property type="evidence" value="ECO:0007669"/>
    <property type="project" value="UniProtKB-SubCell"/>
</dbReference>
<keyword evidence="3 6" id="KW-0812">Transmembrane</keyword>
<dbReference type="OrthoDB" id="10052506at2759"/>
<dbReference type="AlphaFoldDB" id="A0A2G8KQY7"/>
<dbReference type="PANTHER" id="PTHR28599:SF1">
    <property type="entry name" value="SMALL INTEGRAL MEMBRANE PROTEIN 12"/>
    <property type="match status" value="1"/>
</dbReference>
<dbReference type="Pfam" id="PF15990">
    <property type="entry name" value="UPF0767"/>
    <property type="match status" value="1"/>
</dbReference>
<dbReference type="Proteomes" id="UP000230750">
    <property type="component" value="Unassembled WGS sequence"/>
</dbReference>
<dbReference type="STRING" id="307972.A0A2G8KQY7"/>
<evidence type="ECO:0000256" key="4">
    <source>
        <dbReference type="ARBA" id="ARBA00022989"/>
    </source>
</evidence>
<dbReference type="EMBL" id="MRZV01000420">
    <property type="protein sequence ID" value="PIK50397.1"/>
    <property type="molecule type" value="Genomic_DNA"/>
</dbReference>
<dbReference type="PANTHER" id="PTHR28599">
    <property type="entry name" value="SMALL INTEGRAL MEMBRANE PROTEIN 12"/>
    <property type="match status" value="1"/>
</dbReference>
<sequence>MYYNVIPLIHGYQCNLAGNVFNMWPVIVAGLMTYAPNLTLPIVTVIGAIGFKVERAIRGGEGTPYRNSIKEERDERLLEKTTEEDCTQVESLKQKSFIPRTIFDRTKPGRF</sequence>
<accession>A0A2G8KQY7</accession>
<evidence type="ECO:0000256" key="6">
    <source>
        <dbReference type="SAM" id="Phobius"/>
    </source>
</evidence>
<proteinExistence type="inferred from homology"/>
<comment type="similarity">
    <text evidence="2">Belongs to the SMIM12 family.</text>
</comment>
<evidence type="ECO:0000313" key="7">
    <source>
        <dbReference type="EMBL" id="PIK50397.1"/>
    </source>
</evidence>
<keyword evidence="8" id="KW-1185">Reference proteome</keyword>
<comment type="caution">
    <text evidence="7">The sequence shown here is derived from an EMBL/GenBank/DDBJ whole genome shotgun (WGS) entry which is preliminary data.</text>
</comment>
<evidence type="ECO:0000256" key="5">
    <source>
        <dbReference type="ARBA" id="ARBA00023136"/>
    </source>
</evidence>
<keyword evidence="4 6" id="KW-1133">Transmembrane helix</keyword>
<comment type="subcellular location">
    <subcellularLocation>
        <location evidence="1">Membrane</location>
        <topology evidence="1">Single-pass membrane protein</topology>
    </subcellularLocation>
</comment>
<evidence type="ECO:0000256" key="3">
    <source>
        <dbReference type="ARBA" id="ARBA00022692"/>
    </source>
</evidence>
<dbReference type="InterPro" id="IPR031933">
    <property type="entry name" value="UPF0767"/>
</dbReference>
<evidence type="ECO:0000256" key="2">
    <source>
        <dbReference type="ARBA" id="ARBA00007304"/>
    </source>
</evidence>
<keyword evidence="5 6" id="KW-0472">Membrane</keyword>
<reference evidence="7 8" key="1">
    <citation type="journal article" date="2017" name="PLoS Biol.">
        <title>The sea cucumber genome provides insights into morphological evolution and visceral regeneration.</title>
        <authorList>
            <person name="Zhang X."/>
            <person name="Sun L."/>
            <person name="Yuan J."/>
            <person name="Sun Y."/>
            <person name="Gao Y."/>
            <person name="Zhang L."/>
            <person name="Li S."/>
            <person name="Dai H."/>
            <person name="Hamel J.F."/>
            <person name="Liu C."/>
            <person name="Yu Y."/>
            <person name="Liu S."/>
            <person name="Lin W."/>
            <person name="Guo K."/>
            <person name="Jin S."/>
            <person name="Xu P."/>
            <person name="Storey K.B."/>
            <person name="Huan P."/>
            <person name="Zhang T."/>
            <person name="Zhou Y."/>
            <person name="Zhang J."/>
            <person name="Lin C."/>
            <person name="Li X."/>
            <person name="Xing L."/>
            <person name="Huo D."/>
            <person name="Sun M."/>
            <person name="Wang L."/>
            <person name="Mercier A."/>
            <person name="Li F."/>
            <person name="Yang H."/>
            <person name="Xiang J."/>
        </authorList>
    </citation>
    <scope>NUCLEOTIDE SEQUENCE [LARGE SCALE GENOMIC DNA]</scope>
    <source>
        <strain evidence="7">Shaxun</strain>
        <tissue evidence="7">Muscle</tissue>
    </source>
</reference>
<name>A0A2G8KQY7_STIJA</name>
<feature type="transmembrane region" description="Helical" evidence="6">
    <location>
        <begin position="26"/>
        <end position="51"/>
    </location>
</feature>
<evidence type="ECO:0000313" key="8">
    <source>
        <dbReference type="Proteomes" id="UP000230750"/>
    </source>
</evidence>